<dbReference type="PROSITE" id="PS51996">
    <property type="entry name" value="TR_MART"/>
    <property type="match status" value="1"/>
</dbReference>
<dbReference type="EMBL" id="CAJNOI010000786">
    <property type="protein sequence ID" value="CAF1345100.1"/>
    <property type="molecule type" value="Genomic_DNA"/>
</dbReference>
<name>A0A816AAE6_9BILA</name>
<dbReference type="PROSITE" id="PS50297">
    <property type="entry name" value="ANK_REP_REGION"/>
    <property type="match status" value="1"/>
</dbReference>
<dbReference type="SUPFAM" id="SSF56399">
    <property type="entry name" value="ADP-ribosylation"/>
    <property type="match status" value="1"/>
</dbReference>
<evidence type="ECO:0000256" key="4">
    <source>
        <dbReference type="ARBA" id="ARBA00022695"/>
    </source>
</evidence>
<dbReference type="PANTHER" id="PTHR24173:SF74">
    <property type="entry name" value="ANKYRIN REPEAT DOMAIN-CONTAINING PROTEIN 16"/>
    <property type="match status" value="1"/>
</dbReference>
<dbReference type="Proteomes" id="UP000663877">
    <property type="component" value="Unassembled WGS sequence"/>
</dbReference>
<keyword evidence="2 9" id="KW-0328">Glycosyltransferase</keyword>
<comment type="catalytic activity">
    <reaction evidence="7 9">
        <text>L-arginyl-[protein] + NAD(+) = N(omega)-(ADP-D-ribosyl)-L-arginyl-[protein] + nicotinamide + H(+)</text>
        <dbReference type="Rhea" id="RHEA:19149"/>
        <dbReference type="Rhea" id="RHEA-COMP:10532"/>
        <dbReference type="Rhea" id="RHEA-COMP:15087"/>
        <dbReference type="ChEBI" id="CHEBI:15378"/>
        <dbReference type="ChEBI" id="CHEBI:17154"/>
        <dbReference type="ChEBI" id="CHEBI:29965"/>
        <dbReference type="ChEBI" id="CHEBI:57540"/>
        <dbReference type="ChEBI" id="CHEBI:142554"/>
        <dbReference type="EC" id="2.4.2.31"/>
    </reaction>
</comment>
<evidence type="ECO:0000256" key="2">
    <source>
        <dbReference type="ARBA" id="ARBA00022676"/>
    </source>
</evidence>
<dbReference type="SUPFAM" id="SSF48403">
    <property type="entry name" value="Ankyrin repeat"/>
    <property type="match status" value="1"/>
</dbReference>
<sequence>MKTSKFYRACRSGDIKTVEELLSTLSLDEINQFEPNGSTALHCASCYGHAEIVKQLLDKGASRSLKNKYGKTAADEAATMQIKVLFNRPFHEATARYVTETQDVEWNIVDEEISSTVWHTRKILNKHYWDVDTAFQELSKAEELQYAKGKEQIQYHLEKLRETQDAIWLLRLYTAETDFYRILNYLSADTWETYSEATLSKWYVMFANTLRNSDSIRKFLWKGKCYRGMYIKKEDLCQYKEGYCIMNKSFLSTSKNREVAQRFLSHTPPDKIGVMCIYESLNWEAFFDIQSISQFPQEEEVLIFPNTGFDVKRITYDEPVEIELELGG</sequence>
<evidence type="ECO:0000313" key="12">
    <source>
        <dbReference type="Proteomes" id="UP000663832"/>
    </source>
</evidence>
<dbReference type="SMART" id="SM00248">
    <property type="entry name" value="ANK"/>
    <property type="match status" value="2"/>
</dbReference>
<dbReference type="InterPro" id="IPR000768">
    <property type="entry name" value="ART"/>
</dbReference>
<evidence type="ECO:0000256" key="1">
    <source>
        <dbReference type="ARBA" id="ARBA00009558"/>
    </source>
</evidence>
<dbReference type="EC" id="2.4.2.31" evidence="9"/>
<dbReference type="Pfam" id="PF12796">
    <property type="entry name" value="Ank_2"/>
    <property type="match status" value="1"/>
</dbReference>
<keyword evidence="12" id="KW-1185">Reference proteome</keyword>
<dbReference type="OrthoDB" id="5314041at2759"/>
<keyword evidence="4" id="KW-0548">Nucleotidyltransferase</keyword>
<proteinExistence type="inferred from homology"/>
<dbReference type="PANTHER" id="PTHR24173">
    <property type="entry name" value="ANKYRIN REPEAT CONTAINING"/>
    <property type="match status" value="1"/>
</dbReference>
<accession>A0A816AAE6</accession>
<dbReference type="InterPro" id="IPR036770">
    <property type="entry name" value="Ankyrin_rpt-contain_sf"/>
</dbReference>
<evidence type="ECO:0000256" key="7">
    <source>
        <dbReference type="ARBA" id="ARBA00047597"/>
    </source>
</evidence>
<evidence type="ECO:0000256" key="6">
    <source>
        <dbReference type="ARBA" id="ARBA00023043"/>
    </source>
</evidence>
<feature type="repeat" description="ANK" evidence="8">
    <location>
        <begin position="36"/>
        <end position="68"/>
    </location>
</feature>
<gene>
    <name evidence="10" type="ORF">BJG266_LOCUS34637</name>
    <name evidence="11" type="ORF">QVE165_LOCUS51734</name>
</gene>
<keyword evidence="6 8" id="KW-0040">ANK repeat</keyword>
<dbReference type="GO" id="GO:0106274">
    <property type="term" value="F:NAD+-protein-arginine ADP-ribosyltransferase activity"/>
    <property type="evidence" value="ECO:0007669"/>
    <property type="project" value="UniProtKB-EC"/>
</dbReference>
<dbReference type="InterPro" id="IPR002110">
    <property type="entry name" value="Ankyrin_rpt"/>
</dbReference>
<dbReference type="Gene3D" id="3.90.176.10">
    <property type="entry name" value="Toxin ADP-ribosyltransferase, Chain A, domain 1"/>
    <property type="match status" value="1"/>
</dbReference>
<keyword evidence="3 9" id="KW-0808">Transferase</keyword>
<dbReference type="AlphaFoldDB" id="A0A816AAE6"/>
<comment type="caution">
    <text evidence="11">The sequence shown here is derived from an EMBL/GenBank/DDBJ whole genome shotgun (WGS) entry which is preliminary data.</text>
</comment>
<evidence type="ECO:0000313" key="10">
    <source>
        <dbReference type="EMBL" id="CAF1345100.1"/>
    </source>
</evidence>
<evidence type="ECO:0000256" key="3">
    <source>
        <dbReference type="ARBA" id="ARBA00022679"/>
    </source>
</evidence>
<dbReference type="GO" id="GO:0016779">
    <property type="term" value="F:nucleotidyltransferase activity"/>
    <property type="evidence" value="ECO:0007669"/>
    <property type="project" value="UniProtKB-KW"/>
</dbReference>
<comment type="similarity">
    <text evidence="1 9">Belongs to the Arg-specific ADP-ribosyltransferase family.</text>
</comment>
<dbReference type="Pfam" id="PF01129">
    <property type="entry name" value="ART"/>
    <property type="match status" value="1"/>
</dbReference>
<dbReference type="Proteomes" id="UP000663832">
    <property type="component" value="Unassembled WGS sequence"/>
</dbReference>
<protein>
    <recommendedName>
        <fullName evidence="9">NAD(P)(+)--arginine ADP-ribosyltransferase</fullName>
        <ecNumber evidence="9">2.4.2.31</ecNumber>
    </recommendedName>
    <alternativeName>
        <fullName evidence="9">Mono(ADP-ribosyl)transferase</fullName>
    </alternativeName>
</protein>
<evidence type="ECO:0000313" key="11">
    <source>
        <dbReference type="EMBL" id="CAF1594851.1"/>
    </source>
</evidence>
<dbReference type="Gene3D" id="1.25.40.20">
    <property type="entry name" value="Ankyrin repeat-containing domain"/>
    <property type="match status" value="1"/>
</dbReference>
<keyword evidence="5" id="KW-0677">Repeat</keyword>
<dbReference type="PROSITE" id="PS50088">
    <property type="entry name" value="ANK_REPEAT"/>
    <property type="match status" value="1"/>
</dbReference>
<keyword evidence="9" id="KW-0520">NAD</keyword>
<evidence type="ECO:0000256" key="9">
    <source>
        <dbReference type="RuleBase" id="RU361228"/>
    </source>
</evidence>
<reference evidence="11" key="1">
    <citation type="submission" date="2021-02" db="EMBL/GenBank/DDBJ databases">
        <authorList>
            <person name="Nowell W R."/>
        </authorList>
    </citation>
    <scope>NUCLEOTIDE SEQUENCE</scope>
</reference>
<evidence type="ECO:0000256" key="8">
    <source>
        <dbReference type="PROSITE-ProRule" id="PRU00023"/>
    </source>
</evidence>
<evidence type="ECO:0000256" key="5">
    <source>
        <dbReference type="ARBA" id="ARBA00022737"/>
    </source>
</evidence>
<organism evidence="11 12">
    <name type="scientific">Adineta steineri</name>
    <dbReference type="NCBI Taxonomy" id="433720"/>
    <lineage>
        <taxon>Eukaryota</taxon>
        <taxon>Metazoa</taxon>
        <taxon>Spiralia</taxon>
        <taxon>Gnathifera</taxon>
        <taxon>Rotifera</taxon>
        <taxon>Eurotatoria</taxon>
        <taxon>Bdelloidea</taxon>
        <taxon>Adinetida</taxon>
        <taxon>Adinetidae</taxon>
        <taxon>Adineta</taxon>
    </lineage>
</organism>
<dbReference type="EMBL" id="CAJNOM010001145">
    <property type="protein sequence ID" value="CAF1594851.1"/>
    <property type="molecule type" value="Genomic_DNA"/>
</dbReference>
<keyword evidence="9" id="KW-0521">NADP</keyword>